<sequence>MTYLQYSTPPLVALLHFKSSKPTKSRETHPRVSNVEHALKVFDEMLQRRPLPCVVRFNQLLGQRAKLKHYSAVLSLIRQMGLLGIASDTYTLTIVINCYCHLDQMGFSLSVLGQFFKSGLQPNVATFNTLINGFVLQNRVPEAARLFSKMVGEVIVSRMCLLSAH</sequence>
<reference evidence="4 5" key="1">
    <citation type="journal article" date="2018" name="Nat. Genet.">
        <title>The Rosa genome provides new insights in the design of modern roses.</title>
        <authorList>
            <person name="Bendahmane M."/>
        </authorList>
    </citation>
    <scope>NUCLEOTIDE SEQUENCE [LARGE SCALE GENOMIC DNA]</scope>
    <source>
        <strain evidence="5">cv. Old Blush</strain>
    </source>
</reference>
<accession>A0A2P6QJW9</accession>
<feature type="repeat" description="PPR" evidence="3">
    <location>
        <begin position="123"/>
        <end position="157"/>
    </location>
</feature>
<evidence type="ECO:0000313" key="4">
    <source>
        <dbReference type="EMBL" id="PRQ34462.1"/>
    </source>
</evidence>
<dbReference type="OMA" id="ESHFQRC"/>
<evidence type="ECO:0000256" key="3">
    <source>
        <dbReference type="PROSITE-ProRule" id="PRU00708"/>
    </source>
</evidence>
<protein>
    <submittedName>
        <fullName evidence="4">Putative pentatricopeptide</fullName>
    </submittedName>
</protein>
<proteinExistence type="inferred from homology"/>
<evidence type="ECO:0000313" key="5">
    <source>
        <dbReference type="Proteomes" id="UP000238479"/>
    </source>
</evidence>
<comment type="similarity">
    <text evidence="1">Belongs to the PPR family. P subfamily.</text>
</comment>
<dbReference type="Pfam" id="PF01535">
    <property type="entry name" value="PPR"/>
    <property type="match status" value="1"/>
</dbReference>
<dbReference type="Proteomes" id="UP000238479">
    <property type="component" value="Chromosome 5"/>
</dbReference>
<evidence type="ECO:0000256" key="1">
    <source>
        <dbReference type="ARBA" id="ARBA00007626"/>
    </source>
</evidence>
<dbReference type="InterPro" id="IPR011990">
    <property type="entry name" value="TPR-like_helical_dom_sf"/>
</dbReference>
<name>A0A2P6QJW9_ROSCH</name>
<dbReference type="NCBIfam" id="TIGR00756">
    <property type="entry name" value="PPR"/>
    <property type="match status" value="2"/>
</dbReference>
<dbReference type="Gene3D" id="1.25.40.10">
    <property type="entry name" value="Tetratricopeptide repeat domain"/>
    <property type="match status" value="1"/>
</dbReference>
<keyword evidence="2" id="KW-0677">Repeat</keyword>
<organism evidence="4 5">
    <name type="scientific">Rosa chinensis</name>
    <name type="common">China rose</name>
    <dbReference type="NCBI Taxonomy" id="74649"/>
    <lineage>
        <taxon>Eukaryota</taxon>
        <taxon>Viridiplantae</taxon>
        <taxon>Streptophyta</taxon>
        <taxon>Embryophyta</taxon>
        <taxon>Tracheophyta</taxon>
        <taxon>Spermatophyta</taxon>
        <taxon>Magnoliopsida</taxon>
        <taxon>eudicotyledons</taxon>
        <taxon>Gunneridae</taxon>
        <taxon>Pentapetalae</taxon>
        <taxon>rosids</taxon>
        <taxon>fabids</taxon>
        <taxon>Rosales</taxon>
        <taxon>Rosaceae</taxon>
        <taxon>Rosoideae</taxon>
        <taxon>Rosoideae incertae sedis</taxon>
        <taxon>Rosa</taxon>
    </lineage>
</organism>
<dbReference type="AlphaFoldDB" id="A0A2P6QJW9"/>
<dbReference type="Pfam" id="PF12854">
    <property type="entry name" value="PPR_1"/>
    <property type="match status" value="1"/>
</dbReference>
<feature type="repeat" description="PPR" evidence="3">
    <location>
        <begin position="88"/>
        <end position="122"/>
    </location>
</feature>
<dbReference type="PANTHER" id="PTHR47941">
    <property type="entry name" value="PENTATRICOPEPTIDE REPEAT-CONTAINING PROTEIN 3, MITOCHONDRIAL"/>
    <property type="match status" value="1"/>
</dbReference>
<dbReference type="Gramene" id="PRQ34462">
    <property type="protein sequence ID" value="PRQ34462"/>
    <property type="gene ID" value="RchiOBHm_Chr5g0069231"/>
</dbReference>
<evidence type="ECO:0000256" key="2">
    <source>
        <dbReference type="ARBA" id="ARBA00022737"/>
    </source>
</evidence>
<dbReference type="EMBL" id="PDCK01000043">
    <property type="protein sequence ID" value="PRQ34462.1"/>
    <property type="molecule type" value="Genomic_DNA"/>
</dbReference>
<dbReference type="InterPro" id="IPR002885">
    <property type="entry name" value="PPR_rpt"/>
</dbReference>
<keyword evidence="5" id="KW-1185">Reference proteome</keyword>
<dbReference type="PROSITE" id="PS51375">
    <property type="entry name" value="PPR"/>
    <property type="match status" value="2"/>
</dbReference>
<comment type="caution">
    <text evidence="4">The sequence shown here is derived from an EMBL/GenBank/DDBJ whole genome shotgun (WGS) entry which is preliminary data.</text>
</comment>
<gene>
    <name evidence="4" type="ORF">RchiOBHm_Chr5g0069231</name>
</gene>